<dbReference type="OrthoDB" id="517253at2"/>
<name>A0A433V4G6_9CYAN</name>
<keyword evidence="2" id="KW-1185">Reference proteome</keyword>
<reference evidence="1" key="1">
    <citation type="submission" date="2018-12" db="EMBL/GenBank/DDBJ databases">
        <authorList>
            <person name="Will S."/>
            <person name="Neumann-Schaal M."/>
            <person name="Henke P."/>
        </authorList>
    </citation>
    <scope>NUCLEOTIDE SEQUENCE</scope>
    <source>
        <strain evidence="1">PCC 7102</strain>
    </source>
</reference>
<evidence type="ECO:0000313" key="2">
    <source>
        <dbReference type="Proteomes" id="UP000271624"/>
    </source>
</evidence>
<dbReference type="Proteomes" id="UP000271624">
    <property type="component" value="Unassembled WGS sequence"/>
</dbReference>
<accession>A0A433V4G6</accession>
<gene>
    <name evidence="1" type="ORF">DSM106972_069980</name>
</gene>
<evidence type="ECO:0000313" key="1">
    <source>
        <dbReference type="EMBL" id="RUT00992.1"/>
    </source>
</evidence>
<dbReference type="AlphaFoldDB" id="A0A433V4G6"/>
<sequence length="255" mass="28589">MATSNNRTWNLETFLDSLIYELDKAQDTLSVKGMNRKLTYTVKDVSLDLQIFPEFDGETVRFVTAQPGEIGASKVTFLLGSIRDHQIQEVSRKPLTRGDISLEEINLPEPEKRELKKLGIRSAEDLRRTIEDQNVDIEKVTDKKVDYKGLANLINQSRRQQLAPTVSKASFSKSQGKTILTLEGENLAIAQSSEQFPAAAINSQVVEVISANAKELKIQVNDNYLQGEQSQLQIALDPYAIVTMNLQLPITKLKK</sequence>
<organism evidence="1 2">
    <name type="scientific">Dulcicalothrix desertica PCC 7102</name>
    <dbReference type="NCBI Taxonomy" id="232991"/>
    <lineage>
        <taxon>Bacteria</taxon>
        <taxon>Bacillati</taxon>
        <taxon>Cyanobacteriota</taxon>
        <taxon>Cyanophyceae</taxon>
        <taxon>Nostocales</taxon>
        <taxon>Calotrichaceae</taxon>
        <taxon>Dulcicalothrix</taxon>
    </lineage>
</organism>
<reference evidence="1" key="2">
    <citation type="journal article" date="2019" name="Genome Biol. Evol.">
        <title>Day and night: Metabolic profiles and evolutionary relationships of six axenic non-marine cyanobacteria.</title>
        <authorList>
            <person name="Will S.E."/>
            <person name="Henke P."/>
            <person name="Boedeker C."/>
            <person name="Huang S."/>
            <person name="Brinkmann H."/>
            <person name="Rohde M."/>
            <person name="Jarek M."/>
            <person name="Friedl T."/>
            <person name="Seufert S."/>
            <person name="Schumacher M."/>
            <person name="Overmann J."/>
            <person name="Neumann-Schaal M."/>
            <person name="Petersen J."/>
        </authorList>
    </citation>
    <scope>NUCLEOTIDE SEQUENCE [LARGE SCALE GENOMIC DNA]</scope>
    <source>
        <strain evidence="1">PCC 7102</strain>
    </source>
</reference>
<protein>
    <submittedName>
        <fullName evidence="1">Uncharacterized protein</fullName>
    </submittedName>
</protein>
<dbReference type="RefSeq" id="WP_127085129.1">
    <property type="nucleotide sequence ID" value="NZ_RSCL01000021.1"/>
</dbReference>
<comment type="caution">
    <text evidence="1">The sequence shown here is derived from an EMBL/GenBank/DDBJ whole genome shotgun (WGS) entry which is preliminary data.</text>
</comment>
<proteinExistence type="predicted"/>
<dbReference type="EMBL" id="RSCL01000021">
    <property type="protein sequence ID" value="RUT00992.1"/>
    <property type="molecule type" value="Genomic_DNA"/>
</dbReference>